<reference evidence="1 2" key="1">
    <citation type="journal article" date="2010" name="Stand. Genomic Sci.">
        <title>Complete genome sequence of Marinobacter adhaerens type strain (HP15), a diatom-interacting marine microorganism.</title>
        <authorList>
            <person name="Gardes A."/>
            <person name="Kaeppel E."/>
            <person name="Shehzad A."/>
            <person name="Seebah S."/>
            <person name="Teeling H."/>
            <person name="Yarza P."/>
            <person name="Glockner F.O."/>
            <person name="Grossart H.P."/>
            <person name="Ullrich M.S."/>
        </authorList>
    </citation>
    <scope>NUCLEOTIDE SEQUENCE [LARGE SCALE GENOMIC DNA]</scope>
    <source>
        <strain evidence="2">DSM 23420 / HP15</strain>
    </source>
</reference>
<protein>
    <submittedName>
        <fullName evidence="1">Uncharacterized protein</fullName>
    </submittedName>
</protein>
<dbReference type="AlphaFoldDB" id="E4PMZ7"/>
<name>E4PMZ7_MARAH</name>
<sequence length="37" mass="4528">MEKFDQPMTKTWLGFFKHFVLKKVLKLLIQRFRDLSG</sequence>
<evidence type="ECO:0000313" key="1">
    <source>
        <dbReference type="EMBL" id="ADP97446.1"/>
    </source>
</evidence>
<organism evidence="1 2">
    <name type="scientific">Marinobacter adhaerens (strain DSM 23420 / HP15)</name>
    <dbReference type="NCBI Taxonomy" id="225937"/>
    <lineage>
        <taxon>Bacteria</taxon>
        <taxon>Pseudomonadati</taxon>
        <taxon>Pseudomonadota</taxon>
        <taxon>Gammaproteobacteria</taxon>
        <taxon>Pseudomonadales</taxon>
        <taxon>Marinobacteraceae</taxon>
        <taxon>Marinobacter</taxon>
    </lineage>
</organism>
<dbReference type="KEGG" id="mad:HP15_1682"/>
<evidence type="ECO:0000313" key="2">
    <source>
        <dbReference type="Proteomes" id="UP000007077"/>
    </source>
</evidence>
<proteinExistence type="predicted"/>
<dbReference type="EMBL" id="CP001978">
    <property type="protein sequence ID" value="ADP97446.1"/>
    <property type="molecule type" value="Genomic_DNA"/>
</dbReference>
<reference evidence="2" key="2">
    <citation type="submission" date="2010-02" db="EMBL/GenBank/DDBJ databases">
        <title>Complete genome sequence of Marinobacter adhaerens type strain (HP15).</title>
        <authorList>
            <person name="Gaerdes A.A.M."/>
            <person name="Kaeppel E."/>
            <person name="Shezad A."/>
            <person name="Seebah S."/>
            <person name="Teeling H."/>
            <person name="Yarza P."/>
            <person name="Gloeckner F.O."/>
            <person name="Ullrich M.S."/>
        </authorList>
    </citation>
    <scope>NUCLEOTIDE SEQUENCE [LARGE SCALE GENOMIC DNA]</scope>
    <source>
        <strain evidence="2">DSM 23420 / HP15</strain>
    </source>
</reference>
<dbReference type="Proteomes" id="UP000007077">
    <property type="component" value="Chromosome"/>
</dbReference>
<accession>E4PMZ7</accession>
<gene>
    <name evidence="1" type="ordered locus">HP15_1682</name>
</gene>
<dbReference type="HOGENOM" id="CLU_3345593_0_0_6"/>